<dbReference type="InterPro" id="IPR020826">
    <property type="entry name" value="Transketolase_BS"/>
</dbReference>
<comment type="cofactor">
    <cofactor evidence="1">
        <name>thiamine diphosphate</name>
        <dbReference type="ChEBI" id="CHEBI:58937"/>
    </cofactor>
</comment>
<dbReference type="GO" id="GO:0016740">
    <property type="term" value="F:transferase activity"/>
    <property type="evidence" value="ECO:0007669"/>
    <property type="project" value="UniProtKB-KW"/>
</dbReference>
<dbReference type="InterPro" id="IPR005475">
    <property type="entry name" value="Transketolase-like_Pyr-bd"/>
</dbReference>
<keyword evidence="3" id="KW-0808">Transferase</keyword>
<sequence length="317" mass="34826">MLKKVLEIKSPRNAYGEALVELGKNNPNIVVLDADLSCSTQTCKFHKAYPERFFNCGIAEQDMMCTAAGLANEGKIPFVSTFAMFATARCLDQIRNSICYPKLNVKIVATHGGITVGEDGASHQALEDVSYMRSIPDMCVIVPADYNEVKQVIKYVSQIHGPVYVRLARTNLKTVFDENEYVFNPERAVKICDGNDLTIVTNGETLCEVISAAQMLKEKGINAEVLHTPVIKPFFAAEDVIKSAKKTGLVVTVENHSVIGGLGSAVCEVLSANLPTKVLRIGTPDCFGQSGEQRSLMEFFGLSDKRLFETICRYLNK</sequence>
<proteinExistence type="inferred from homology"/>
<dbReference type="Pfam" id="PF02780">
    <property type="entry name" value="Transketolase_C"/>
    <property type="match status" value="1"/>
</dbReference>
<evidence type="ECO:0000256" key="1">
    <source>
        <dbReference type="ARBA" id="ARBA00001964"/>
    </source>
</evidence>
<dbReference type="AlphaFoldDB" id="A0A9D1JYF2"/>
<gene>
    <name evidence="6" type="ORF">IAA86_09085</name>
</gene>
<dbReference type="InterPro" id="IPR051157">
    <property type="entry name" value="PDH/Transketolase"/>
</dbReference>
<accession>A0A9D1JYF2</accession>
<comment type="caution">
    <text evidence="6">The sequence shown here is derived from an EMBL/GenBank/DDBJ whole genome shotgun (WGS) entry which is preliminary data.</text>
</comment>
<dbReference type="PANTHER" id="PTHR43825">
    <property type="entry name" value="PYRUVATE DEHYDROGENASE E1 COMPONENT"/>
    <property type="match status" value="1"/>
</dbReference>
<keyword evidence="4" id="KW-0786">Thiamine pyrophosphate</keyword>
<dbReference type="PROSITE" id="PS00802">
    <property type="entry name" value="TRANSKETOLASE_2"/>
    <property type="match status" value="1"/>
</dbReference>
<comment type="similarity">
    <text evidence="2">Belongs to the transketolase family.</text>
</comment>
<reference evidence="6" key="1">
    <citation type="submission" date="2020-10" db="EMBL/GenBank/DDBJ databases">
        <authorList>
            <person name="Gilroy R."/>
        </authorList>
    </citation>
    <scope>NUCLEOTIDE SEQUENCE</scope>
    <source>
        <strain evidence="6">CHK152-2871</strain>
    </source>
</reference>
<protein>
    <submittedName>
        <fullName evidence="6">Transketolase family protein</fullName>
    </submittedName>
</protein>
<dbReference type="Gene3D" id="3.40.50.920">
    <property type="match status" value="1"/>
</dbReference>
<name>A0A9D1JYF2_9BACT</name>
<dbReference type="CDD" id="cd07033">
    <property type="entry name" value="TPP_PYR_DXS_TK_like"/>
    <property type="match status" value="1"/>
</dbReference>
<organism evidence="6 7">
    <name type="scientific">Candidatus Galligastranaerophilus intestinavium</name>
    <dbReference type="NCBI Taxonomy" id="2840836"/>
    <lineage>
        <taxon>Bacteria</taxon>
        <taxon>Candidatus Galligastranaerophilus</taxon>
    </lineage>
</organism>
<dbReference type="Gene3D" id="3.40.50.970">
    <property type="match status" value="1"/>
</dbReference>
<dbReference type="SUPFAM" id="SSF52922">
    <property type="entry name" value="TK C-terminal domain-like"/>
    <property type="match status" value="1"/>
</dbReference>
<dbReference type="FunFam" id="3.40.50.970:FF:000129">
    <property type="entry name" value="Transketolase"/>
    <property type="match status" value="1"/>
</dbReference>
<feature type="domain" description="Transketolase-like pyrimidine-binding" evidence="5">
    <location>
        <begin position="9"/>
        <end position="174"/>
    </location>
</feature>
<dbReference type="PANTHER" id="PTHR43825:SF1">
    <property type="entry name" value="TRANSKETOLASE-LIKE PYRIMIDINE-BINDING DOMAIN-CONTAINING PROTEIN"/>
    <property type="match status" value="1"/>
</dbReference>
<evidence type="ECO:0000313" key="7">
    <source>
        <dbReference type="Proteomes" id="UP000886865"/>
    </source>
</evidence>
<evidence type="ECO:0000313" key="6">
    <source>
        <dbReference type="EMBL" id="HIS75155.1"/>
    </source>
</evidence>
<dbReference type="InterPro" id="IPR033248">
    <property type="entry name" value="Transketolase_C"/>
</dbReference>
<dbReference type="InterPro" id="IPR029061">
    <property type="entry name" value="THDP-binding"/>
</dbReference>
<evidence type="ECO:0000256" key="2">
    <source>
        <dbReference type="ARBA" id="ARBA00007131"/>
    </source>
</evidence>
<dbReference type="Pfam" id="PF02779">
    <property type="entry name" value="Transket_pyr"/>
    <property type="match status" value="1"/>
</dbReference>
<evidence type="ECO:0000256" key="3">
    <source>
        <dbReference type="ARBA" id="ARBA00022679"/>
    </source>
</evidence>
<dbReference type="SUPFAM" id="SSF52518">
    <property type="entry name" value="Thiamin diphosphate-binding fold (THDP-binding)"/>
    <property type="match status" value="1"/>
</dbReference>
<dbReference type="EMBL" id="DVJQ01000076">
    <property type="protein sequence ID" value="HIS75155.1"/>
    <property type="molecule type" value="Genomic_DNA"/>
</dbReference>
<dbReference type="Proteomes" id="UP000886865">
    <property type="component" value="Unassembled WGS sequence"/>
</dbReference>
<dbReference type="SMART" id="SM00861">
    <property type="entry name" value="Transket_pyr"/>
    <property type="match status" value="1"/>
</dbReference>
<evidence type="ECO:0000256" key="4">
    <source>
        <dbReference type="ARBA" id="ARBA00023052"/>
    </source>
</evidence>
<dbReference type="InterPro" id="IPR009014">
    <property type="entry name" value="Transketo_C/PFOR_II"/>
</dbReference>
<evidence type="ECO:0000259" key="5">
    <source>
        <dbReference type="SMART" id="SM00861"/>
    </source>
</evidence>
<reference evidence="6" key="2">
    <citation type="journal article" date="2021" name="PeerJ">
        <title>Extensive microbial diversity within the chicken gut microbiome revealed by metagenomics and culture.</title>
        <authorList>
            <person name="Gilroy R."/>
            <person name="Ravi A."/>
            <person name="Getino M."/>
            <person name="Pursley I."/>
            <person name="Horton D.L."/>
            <person name="Alikhan N.F."/>
            <person name="Baker D."/>
            <person name="Gharbi K."/>
            <person name="Hall N."/>
            <person name="Watson M."/>
            <person name="Adriaenssens E.M."/>
            <person name="Foster-Nyarko E."/>
            <person name="Jarju S."/>
            <person name="Secka A."/>
            <person name="Antonio M."/>
            <person name="Oren A."/>
            <person name="Chaudhuri R.R."/>
            <person name="La Ragione R."/>
            <person name="Hildebrand F."/>
            <person name="Pallen M.J."/>
        </authorList>
    </citation>
    <scope>NUCLEOTIDE SEQUENCE</scope>
    <source>
        <strain evidence="6">CHK152-2871</strain>
    </source>
</reference>